<name>A0A8B6CAL2_MYTGA</name>
<feature type="compositionally biased region" description="Basic and acidic residues" evidence="3">
    <location>
        <begin position="336"/>
        <end position="358"/>
    </location>
</feature>
<evidence type="ECO:0000313" key="5">
    <source>
        <dbReference type="EMBL" id="VDI02743.1"/>
    </source>
</evidence>
<comment type="caution">
    <text evidence="5">The sequence shown here is derived from an EMBL/GenBank/DDBJ whole genome shotgun (WGS) entry which is preliminary data.</text>
</comment>
<feature type="domain" description="YDG" evidence="4">
    <location>
        <begin position="130"/>
        <end position="283"/>
    </location>
</feature>
<feature type="compositionally biased region" description="Basic and acidic residues" evidence="3">
    <location>
        <begin position="412"/>
        <end position="436"/>
    </location>
</feature>
<dbReference type="Proteomes" id="UP000596742">
    <property type="component" value="Unassembled WGS sequence"/>
</dbReference>
<keyword evidence="5" id="KW-0012">Acyltransferase</keyword>
<dbReference type="SUPFAM" id="SSF88697">
    <property type="entry name" value="PUA domain-like"/>
    <property type="match status" value="1"/>
</dbReference>
<keyword evidence="5" id="KW-0808">Transferase</keyword>
<dbReference type="InterPro" id="IPR045134">
    <property type="entry name" value="UHRF1/2-like"/>
</dbReference>
<dbReference type="OrthoDB" id="2270193at2759"/>
<evidence type="ECO:0000256" key="3">
    <source>
        <dbReference type="SAM" id="MobiDB-lite"/>
    </source>
</evidence>
<feature type="compositionally biased region" description="Polar residues" evidence="3">
    <location>
        <begin position="379"/>
        <end position="388"/>
    </location>
</feature>
<evidence type="ECO:0000256" key="2">
    <source>
        <dbReference type="PROSITE-ProRule" id="PRU00358"/>
    </source>
</evidence>
<keyword evidence="6" id="KW-1185">Reference proteome</keyword>
<feature type="region of interest" description="Disordered" evidence="3">
    <location>
        <begin position="317"/>
        <end position="492"/>
    </location>
</feature>
<proteinExistence type="predicted"/>
<feature type="compositionally biased region" description="Basic and acidic residues" evidence="3">
    <location>
        <begin position="367"/>
        <end position="378"/>
    </location>
</feature>
<feature type="compositionally biased region" description="Basic and acidic residues" evidence="3">
    <location>
        <begin position="459"/>
        <end position="482"/>
    </location>
</feature>
<dbReference type="GO" id="GO:0061630">
    <property type="term" value="F:ubiquitin protein ligase activity"/>
    <property type="evidence" value="ECO:0007669"/>
    <property type="project" value="UniProtKB-EC"/>
</dbReference>
<dbReference type="InterPro" id="IPR015947">
    <property type="entry name" value="PUA-like_sf"/>
</dbReference>
<dbReference type="InterPro" id="IPR036987">
    <property type="entry name" value="SRA-YDG_sf"/>
</dbReference>
<dbReference type="InterPro" id="IPR003105">
    <property type="entry name" value="SRA_YDG"/>
</dbReference>
<dbReference type="FunFam" id="2.30.280.10:FF:000005">
    <property type="entry name" value="E3 ubiquitin-protein ligase UHRF1"/>
    <property type="match status" value="1"/>
</dbReference>
<dbReference type="GO" id="GO:0044027">
    <property type="term" value="P:negative regulation of gene expression via chromosomal CpG island methylation"/>
    <property type="evidence" value="ECO:0007669"/>
    <property type="project" value="TreeGrafter"/>
</dbReference>
<feature type="compositionally biased region" description="Low complexity" evidence="3">
    <location>
        <begin position="318"/>
        <end position="329"/>
    </location>
</feature>
<accession>A0A8B6CAL2</accession>
<dbReference type="AlphaFoldDB" id="A0A8B6CAL2"/>
<dbReference type="Gene3D" id="2.30.280.10">
    <property type="entry name" value="SRA-YDG"/>
    <property type="match status" value="1"/>
</dbReference>
<protein>
    <submittedName>
        <fullName evidence="5">E3 ubiquitin-protein ligase UHRF1</fullName>
        <ecNumber evidence="5">2.3.2.27</ecNumber>
    </submittedName>
</protein>
<dbReference type="GO" id="GO:0016567">
    <property type="term" value="P:protein ubiquitination"/>
    <property type="evidence" value="ECO:0007669"/>
    <property type="project" value="TreeGrafter"/>
</dbReference>
<dbReference type="EMBL" id="UYJE01001519">
    <property type="protein sequence ID" value="VDI02743.1"/>
    <property type="molecule type" value="Genomic_DNA"/>
</dbReference>
<dbReference type="PANTHER" id="PTHR14140:SF27">
    <property type="entry name" value="OS04G0289800 PROTEIN"/>
    <property type="match status" value="1"/>
</dbReference>
<sequence length="492" mass="55171">MIIRIEYWRLTMPANEYEQVRLKNLEDNRRILAEIGLINPYKSLPKVSFKKGIRGNKRKAEDSTSSRPAKKHVELDPENSGSLRGSRRRSARVKGKEVPTETELKEEVDQWIDENDAPAKVAPNRPNFYGAVPGVEVGTVWATRMECCRDGIHRPTVAGIHAGQDGSFSIALSGGYEDNIDLGDCFTYTGEGGRDLKGTANKPKNLRTAPQSKDQTLTRGNLALSRNVETGNPVRVIRGYKLQQFSQFAPEDGYRYDDLYTVEKYWSTTGQSGFLVWKFVLRRCTDQPPPPWTFEGDGQSLTEEIKSDSGFDFDETASQISSSQSSSQSDEITTQDGKDEIQKKIKSERQDAPEKNEEAENISGDLNELKSTDKDTNGKCDQNATGSSVDVDDAKQNLKDEPKKKTTMKGNNELKEKVELMETESNEKVLDVKMEDGENEDTNKTGNNVEDCIETNDSTELHKKDESENKVTEESMECKSDQTEMVNEIEAA</sequence>
<feature type="compositionally biased region" description="Basic and acidic residues" evidence="3">
    <location>
        <begin position="94"/>
        <end position="108"/>
    </location>
</feature>
<organism evidence="5 6">
    <name type="scientific">Mytilus galloprovincialis</name>
    <name type="common">Mediterranean mussel</name>
    <dbReference type="NCBI Taxonomy" id="29158"/>
    <lineage>
        <taxon>Eukaryota</taxon>
        <taxon>Metazoa</taxon>
        <taxon>Spiralia</taxon>
        <taxon>Lophotrochozoa</taxon>
        <taxon>Mollusca</taxon>
        <taxon>Bivalvia</taxon>
        <taxon>Autobranchia</taxon>
        <taxon>Pteriomorphia</taxon>
        <taxon>Mytilida</taxon>
        <taxon>Mytiloidea</taxon>
        <taxon>Mytilidae</taxon>
        <taxon>Mytilinae</taxon>
        <taxon>Mytilus</taxon>
    </lineage>
</organism>
<dbReference type="GO" id="GO:0005634">
    <property type="term" value="C:nucleus"/>
    <property type="evidence" value="ECO:0007669"/>
    <property type="project" value="UniProtKB-SubCell"/>
</dbReference>
<feature type="compositionally biased region" description="Basic and acidic residues" evidence="3">
    <location>
        <begin position="392"/>
        <end position="404"/>
    </location>
</feature>
<dbReference type="Pfam" id="PF02182">
    <property type="entry name" value="SAD_SRA"/>
    <property type="match status" value="1"/>
</dbReference>
<reference evidence="5" key="1">
    <citation type="submission" date="2018-11" db="EMBL/GenBank/DDBJ databases">
        <authorList>
            <person name="Alioto T."/>
            <person name="Alioto T."/>
        </authorList>
    </citation>
    <scope>NUCLEOTIDE SEQUENCE</scope>
</reference>
<comment type="subcellular location">
    <subcellularLocation>
        <location evidence="2">Nucleus</location>
    </subcellularLocation>
</comment>
<evidence type="ECO:0000259" key="4">
    <source>
        <dbReference type="PROSITE" id="PS51015"/>
    </source>
</evidence>
<dbReference type="PROSITE" id="PS51015">
    <property type="entry name" value="YDG"/>
    <property type="match status" value="1"/>
</dbReference>
<gene>
    <name evidence="5" type="ORF">MGAL_10B082374</name>
</gene>
<dbReference type="EC" id="2.3.2.27" evidence="5"/>
<dbReference type="SMART" id="SM00466">
    <property type="entry name" value="SRA"/>
    <property type="match status" value="1"/>
</dbReference>
<feature type="region of interest" description="Disordered" evidence="3">
    <location>
        <begin position="52"/>
        <end position="110"/>
    </location>
</feature>
<dbReference type="PANTHER" id="PTHR14140">
    <property type="entry name" value="E3 UBIQUITIN-PROTEIN LIGASE UHRF-RELATED"/>
    <property type="match status" value="1"/>
</dbReference>
<evidence type="ECO:0000256" key="1">
    <source>
        <dbReference type="ARBA" id="ARBA00023242"/>
    </source>
</evidence>
<evidence type="ECO:0000313" key="6">
    <source>
        <dbReference type="Proteomes" id="UP000596742"/>
    </source>
</evidence>
<keyword evidence="1 2" id="KW-0539">Nucleus</keyword>